<comment type="pathway">
    <text evidence="1">Protein modification; protein neddylation.</text>
</comment>
<dbReference type="InterPro" id="IPR016135">
    <property type="entry name" value="UBQ-conjugating_enzyme/RWD"/>
</dbReference>
<dbReference type="GO" id="GO:0019788">
    <property type="term" value="F:NEDD8 transferase activity"/>
    <property type="evidence" value="ECO:0007669"/>
    <property type="project" value="UniProtKB-ARBA"/>
</dbReference>
<dbReference type="AlphaFoldDB" id="A0A7J6KR52"/>
<dbReference type="SMART" id="SM00212">
    <property type="entry name" value="UBCc"/>
    <property type="match status" value="1"/>
</dbReference>
<evidence type="ECO:0000313" key="10">
    <source>
        <dbReference type="EMBL" id="KAF4649648.1"/>
    </source>
</evidence>
<evidence type="ECO:0000256" key="7">
    <source>
        <dbReference type="RuleBase" id="RU362109"/>
    </source>
</evidence>
<dbReference type="InterPro" id="IPR023313">
    <property type="entry name" value="UBQ-conjugating_AS"/>
</dbReference>
<keyword evidence="5 7" id="KW-0067">ATP-binding</keyword>
<dbReference type="Proteomes" id="UP000570595">
    <property type="component" value="Unassembled WGS sequence"/>
</dbReference>
<keyword evidence="4 7" id="KW-0833">Ubl conjugation pathway</keyword>
<comment type="caution">
    <text evidence="10">The sequence shown here is derived from an EMBL/GenBank/DDBJ whole genome shotgun (WGS) entry which is preliminary data.</text>
</comment>
<evidence type="ECO:0000259" key="9">
    <source>
        <dbReference type="PROSITE" id="PS50127"/>
    </source>
</evidence>
<comment type="similarity">
    <text evidence="7">Belongs to the ubiquitin-conjugating enzyme family.</text>
</comment>
<keyword evidence="3 7" id="KW-0547">Nucleotide-binding</keyword>
<name>A0A7J6KR52_PEROL</name>
<dbReference type="Proteomes" id="UP000572268">
    <property type="component" value="Unassembled WGS sequence"/>
</dbReference>
<dbReference type="PANTHER" id="PTHR24067">
    <property type="entry name" value="UBIQUITIN-CONJUGATING ENZYME E2"/>
    <property type="match status" value="1"/>
</dbReference>
<protein>
    <submittedName>
        <fullName evidence="10">NEDD8-conjugating enzyme Ubc12</fullName>
    </submittedName>
</protein>
<dbReference type="PROSITE" id="PS50127">
    <property type="entry name" value="UBC_2"/>
    <property type="match status" value="1"/>
</dbReference>
<dbReference type="FunFam" id="3.10.110.10:FF:000005">
    <property type="entry name" value="NEDD8-conjugating enzyme Ubc12"/>
    <property type="match status" value="1"/>
</dbReference>
<evidence type="ECO:0000256" key="4">
    <source>
        <dbReference type="ARBA" id="ARBA00022786"/>
    </source>
</evidence>
<gene>
    <name evidence="10" type="primary">UBE2M</name>
    <name evidence="11" type="ORF">FOL46_001007</name>
    <name evidence="10" type="ORF">FOZ61_001110</name>
</gene>
<evidence type="ECO:0000256" key="3">
    <source>
        <dbReference type="ARBA" id="ARBA00022741"/>
    </source>
</evidence>
<accession>A0A7J6KR52</accession>
<keyword evidence="2" id="KW-0808">Transferase</keyword>
<feature type="compositionally biased region" description="Polar residues" evidence="8">
    <location>
        <begin position="15"/>
        <end position="29"/>
    </location>
</feature>
<dbReference type="SUPFAM" id="SSF54495">
    <property type="entry name" value="UBC-like"/>
    <property type="match status" value="1"/>
</dbReference>
<dbReference type="Pfam" id="PF00179">
    <property type="entry name" value="UQ_con"/>
    <property type="match status" value="1"/>
</dbReference>
<organism evidence="10 12">
    <name type="scientific">Perkinsus olseni</name>
    <name type="common">Perkinsus atlanticus</name>
    <dbReference type="NCBI Taxonomy" id="32597"/>
    <lineage>
        <taxon>Eukaryota</taxon>
        <taxon>Sar</taxon>
        <taxon>Alveolata</taxon>
        <taxon>Perkinsozoa</taxon>
        <taxon>Perkinsea</taxon>
        <taxon>Perkinsida</taxon>
        <taxon>Perkinsidae</taxon>
        <taxon>Perkinsus</taxon>
    </lineage>
</organism>
<feature type="domain" description="UBC core" evidence="9">
    <location>
        <begin position="32"/>
        <end position="176"/>
    </location>
</feature>
<reference evidence="12 13" key="1">
    <citation type="submission" date="2020-04" db="EMBL/GenBank/DDBJ databases">
        <title>Perkinsus olseni comparative genomics.</title>
        <authorList>
            <person name="Bogema D.R."/>
        </authorList>
    </citation>
    <scope>NUCLEOTIDE SEQUENCE [LARGE SCALE GENOMIC DNA]</scope>
    <source>
        <strain evidence="10">ATCC PRA-179</strain>
        <strain evidence="11">ATCC PRA-31</strain>
    </source>
</reference>
<evidence type="ECO:0000313" key="11">
    <source>
        <dbReference type="EMBL" id="KAF4650371.1"/>
    </source>
</evidence>
<dbReference type="CDD" id="cd23794">
    <property type="entry name" value="UBCc_UBE2F_UBE2M"/>
    <property type="match status" value="1"/>
</dbReference>
<dbReference type="GO" id="GO:0005524">
    <property type="term" value="F:ATP binding"/>
    <property type="evidence" value="ECO:0007669"/>
    <property type="project" value="UniProtKB-UniRule"/>
</dbReference>
<dbReference type="PROSITE" id="PS00183">
    <property type="entry name" value="UBC_1"/>
    <property type="match status" value="1"/>
</dbReference>
<feature type="region of interest" description="Disordered" evidence="8">
    <location>
        <begin position="1"/>
        <end position="33"/>
    </location>
</feature>
<evidence type="ECO:0000256" key="8">
    <source>
        <dbReference type="SAM" id="MobiDB-lite"/>
    </source>
</evidence>
<dbReference type="InterPro" id="IPR050113">
    <property type="entry name" value="Ub_conjugating_enzyme"/>
</dbReference>
<evidence type="ECO:0000256" key="2">
    <source>
        <dbReference type="ARBA" id="ARBA00022679"/>
    </source>
</evidence>
<feature type="active site" description="Glycyl thioester intermediate" evidence="6">
    <location>
        <position position="114"/>
    </location>
</feature>
<dbReference type="OrthoDB" id="10249039at2759"/>
<dbReference type="Gene3D" id="3.10.110.10">
    <property type="entry name" value="Ubiquitin Conjugating Enzyme"/>
    <property type="match status" value="1"/>
</dbReference>
<evidence type="ECO:0000256" key="5">
    <source>
        <dbReference type="ARBA" id="ARBA00022840"/>
    </source>
</evidence>
<evidence type="ECO:0000256" key="1">
    <source>
        <dbReference type="ARBA" id="ARBA00005032"/>
    </source>
</evidence>
<dbReference type="EMBL" id="JABAHT010001251">
    <property type="protein sequence ID" value="KAF4649648.1"/>
    <property type="molecule type" value="Genomic_DNA"/>
</dbReference>
<dbReference type="EMBL" id="JABANN010001265">
    <property type="protein sequence ID" value="KAF4650371.1"/>
    <property type="molecule type" value="Genomic_DNA"/>
</dbReference>
<proteinExistence type="inferred from homology"/>
<evidence type="ECO:0000256" key="6">
    <source>
        <dbReference type="PROSITE-ProRule" id="PRU10133"/>
    </source>
</evidence>
<evidence type="ECO:0000313" key="13">
    <source>
        <dbReference type="Proteomes" id="UP000572268"/>
    </source>
</evidence>
<dbReference type="InterPro" id="IPR000608">
    <property type="entry name" value="UBC"/>
</dbReference>
<sequence>MYKVFGVGRGKRAEQQSPGAANGTSTKPKQQPGEIRLQKELDELELPSQCRIEFPNSNNLMHFFITISPDEGFWKGAKYRFSFNIKPLYPHDAPKVKCETKIYHPNIDLDGNVCLNILREDWKPILSISSVVYGLLYLFLEPNPNDPLNKEAAEVLRTDRRQFGFVVQRSLRGGVVGGETFPRLV</sequence>
<evidence type="ECO:0000313" key="12">
    <source>
        <dbReference type="Proteomes" id="UP000570595"/>
    </source>
</evidence>